<dbReference type="PROSITE" id="PS50089">
    <property type="entry name" value="ZF_RING_2"/>
    <property type="match status" value="1"/>
</dbReference>
<dbReference type="SUPFAM" id="SSF57850">
    <property type="entry name" value="RING/U-box"/>
    <property type="match status" value="1"/>
</dbReference>
<dbReference type="GO" id="GO:0016567">
    <property type="term" value="P:protein ubiquitination"/>
    <property type="evidence" value="ECO:0007669"/>
    <property type="project" value="TreeGrafter"/>
</dbReference>
<dbReference type="GO" id="GO:0006511">
    <property type="term" value="P:ubiquitin-dependent protein catabolic process"/>
    <property type="evidence" value="ECO:0007669"/>
    <property type="project" value="TreeGrafter"/>
</dbReference>
<dbReference type="PANTHER" id="PTHR21319">
    <property type="entry name" value="RING FINGER AND CHY ZINC FINGER DOMAIN-CONTAINING PROTEIN 1"/>
    <property type="match status" value="1"/>
</dbReference>
<dbReference type="Pfam" id="PF14599">
    <property type="entry name" value="zinc_ribbon_6"/>
    <property type="match status" value="1"/>
</dbReference>
<evidence type="ECO:0000256" key="3">
    <source>
        <dbReference type="ARBA" id="ARBA00022833"/>
    </source>
</evidence>
<dbReference type="Proteomes" id="UP000240325">
    <property type="component" value="Segment"/>
</dbReference>
<evidence type="ECO:0000313" key="9">
    <source>
        <dbReference type="Proteomes" id="UP000240325"/>
    </source>
</evidence>
<evidence type="ECO:0000313" key="8">
    <source>
        <dbReference type="EMBL" id="ATZ81120.1"/>
    </source>
</evidence>
<dbReference type="EMBL" id="MF782455">
    <property type="protein sequence ID" value="ATZ81120.1"/>
    <property type="molecule type" value="Genomic_DNA"/>
</dbReference>
<dbReference type="GO" id="GO:0008270">
    <property type="term" value="F:zinc ion binding"/>
    <property type="evidence" value="ECO:0007669"/>
    <property type="project" value="UniProtKB-KW"/>
</dbReference>
<evidence type="ECO:0000256" key="2">
    <source>
        <dbReference type="ARBA" id="ARBA00022771"/>
    </source>
</evidence>
<dbReference type="InterPro" id="IPR037274">
    <property type="entry name" value="Znf_CHY_sf"/>
</dbReference>
<evidence type="ECO:0000256" key="1">
    <source>
        <dbReference type="ARBA" id="ARBA00022723"/>
    </source>
</evidence>
<keyword evidence="1" id="KW-0479">Metal-binding</keyword>
<feature type="domain" description="CTCHY-type" evidence="7">
    <location>
        <begin position="84"/>
        <end position="144"/>
    </location>
</feature>
<dbReference type="InterPro" id="IPR037275">
    <property type="entry name" value="Znf_CTCHY_sf"/>
</dbReference>
<proteinExistence type="predicted"/>
<dbReference type="PROSITE" id="PS51270">
    <property type="entry name" value="ZF_CTCHY"/>
    <property type="match status" value="1"/>
</dbReference>
<name>A0A2H4UW24_9VIRU</name>
<organism evidence="8">
    <name type="scientific">Bodo saltans virus</name>
    <dbReference type="NCBI Taxonomy" id="2024608"/>
    <lineage>
        <taxon>Viruses</taxon>
        <taxon>Varidnaviria</taxon>
        <taxon>Bamfordvirae</taxon>
        <taxon>Nucleocytoviricota</taxon>
        <taxon>Megaviricetes</taxon>
        <taxon>Imitervirales</taxon>
        <taxon>Mimiviridae</taxon>
        <taxon>Klosneuvirinae</taxon>
        <taxon>Theiavirus</taxon>
        <taxon>Theiavirus salishense</taxon>
    </lineage>
</organism>
<evidence type="ECO:0000259" key="5">
    <source>
        <dbReference type="PROSITE" id="PS50089"/>
    </source>
</evidence>
<dbReference type="PROSITE" id="PS51266">
    <property type="entry name" value="ZF_CHY"/>
    <property type="match status" value="1"/>
</dbReference>
<dbReference type="GO" id="GO:0061630">
    <property type="term" value="F:ubiquitin protein ligase activity"/>
    <property type="evidence" value="ECO:0007669"/>
    <property type="project" value="TreeGrafter"/>
</dbReference>
<gene>
    <name evidence="8" type="ORF">BMW23_1076</name>
</gene>
<feature type="domain" description="RING-type" evidence="5">
    <location>
        <begin position="145"/>
        <end position="189"/>
    </location>
</feature>
<dbReference type="InterPro" id="IPR001841">
    <property type="entry name" value="Znf_RING"/>
</dbReference>
<dbReference type="SUPFAM" id="SSF161219">
    <property type="entry name" value="CHY zinc finger-like"/>
    <property type="match status" value="1"/>
</dbReference>
<dbReference type="InterPro" id="IPR013083">
    <property type="entry name" value="Znf_RING/FYVE/PHD"/>
</dbReference>
<dbReference type="Pfam" id="PF13639">
    <property type="entry name" value="zf-RING_2"/>
    <property type="match status" value="1"/>
</dbReference>
<evidence type="ECO:0000259" key="7">
    <source>
        <dbReference type="PROSITE" id="PS51270"/>
    </source>
</evidence>
<sequence length="250" mass="29493">MDDTNIFSLLLEYQCKHYKSNCSIIAPCCNKIYDCRQCHDFYEYETNIINSHKMDRFNVKKMICKMCDFEQPLSKNCVKCGMIMGKYFCDKCCIIDDNDKEYYHCDKCKICRCGKKDDYIHCDTCNGDFNILEHNCIKNIHRDSCPICFEEFFDSTKDNLPIQLHCNHFMHVHCFSKHLQYSNKCPVCSKSIEKKMIVPDFADKLPPVPDEFKDKIVNILCNDCLEKNTIKWHYFVLACPSCRSINTNEI</sequence>
<dbReference type="SUPFAM" id="SSF161245">
    <property type="entry name" value="Zinc hairpin stack"/>
    <property type="match status" value="1"/>
</dbReference>
<dbReference type="Pfam" id="PF05495">
    <property type="entry name" value="zf-CHY"/>
    <property type="match status" value="1"/>
</dbReference>
<dbReference type="Gene3D" id="3.30.40.10">
    <property type="entry name" value="Zinc/RING finger domain, C3HC4 (zinc finger)"/>
    <property type="match status" value="1"/>
</dbReference>
<dbReference type="InterPro" id="IPR008913">
    <property type="entry name" value="Znf_CHY"/>
</dbReference>
<accession>A0A2H4UW24</accession>
<reference evidence="8" key="1">
    <citation type="journal article" date="2017" name="Elife">
        <title>The kinetoplastid-infecting Bodo saltans virus (BsV), a window into the most abundant giant viruses in the sea.</title>
        <authorList>
            <person name="Deeg C.M."/>
            <person name="Chow C.-E.T."/>
            <person name="Suttle C.A."/>
        </authorList>
    </citation>
    <scope>NUCLEOTIDE SEQUENCE</scope>
    <source>
        <strain evidence="8">NG1</strain>
    </source>
</reference>
<dbReference type="Gene3D" id="2.20.28.10">
    <property type="match status" value="1"/>
</dbReference>
<keyword evidence="9" id="KW-1185">Reference proteome</keyword>
<keyword evidence="3" id="KW-0862">Zinc</keyword>
<evidence type="ECO:0000256" key="4">
    <source>
        <dbReference type="PROSITE-ProRule" id="PRU00175"/>
    </source>
</evidence>
<evidence type="ECO:0000259" key="6">
    <source>
        <dbReference type="PROSITE" id="PS51266"/>
    </source>
</evidence>
<feature type="domain" description="CHY-type" evidence="6">
    <location>
        <begin position="8"/>
        <end position="82"/>
    </location>
</feature>
<keyword evidence="2 4" id="KW-0863">Zinc-finger</keyword>
<protein>
    <submittedName>
        <fullName evidence="8">RING-finger domain-containing protein</fullName>
    </submittedName>
</protein>
<dbReference type="InterPro" id="IPR017921">
    <property type="entry name" value="Znf_CTCHY"/>
</dbReference>
<dbReference type="InterPro" id="IPR039512">
    <property type="entry name" value="RCHY1_zinc-ribbon"/>
</dbReference>
<dbReference type="SMART" id="SM00184">
    <property type="entry name" value="RING"/>
    <property type="match status" value="1"/>
</dbReference>